<dbReference type="InterPro" id="IPR004839">
    <property type="entry name" value="Aminotransferase_I/II_large"/>
</dbReference>
<evidence type="ECO:0000256" key="9">
    <source>
        <dbReference type="ARBA" id="ARBA00023102"/>
    </source>
</evidence>
<evidence type="ECO:0000256" key="4">
    <source>
        <dbReference type="ARBA" id="ARBA00012748"/>
    </source>
</evidence>
<comment type="similarity">
    <text evidence="3">Belongs to the class-II pyridoxal-phosphate-dependent aminotransferase family.</text>
</comment>
<comment type="cofactor">
    <cofactor evidence="1">
        <name>pyridoxal 5'-phosphate</name>
        <dbReference type="ChEBI" id="CHEBI:597326"/>
    </cofactor>
</comment>
<evidence type="ECO:0000256" key="7">
    <source>
        <dbReference type="ARBA" id="ARBA00022679"/>
    </source>
</evidence>
<dbReference type="CDD" id="cd00609">
    <property type="entry name" value="AAT_like"/>
    <property type="match status" value="1"/>
</dbReference>
<dbReference type="AlphaFoldDB" id="D7FPJ8"/>
<dbReference type="STRING" id="2880.D7FPJ8"/>
<comment type="pathway">
    <text evidence="2">Amino-acid biosynthesis; L-histidine biosynthesis; L-histidine from 5-phospho-alpha-D-ribose 1-diphosphate: step 7/9.</text>
</comment>
<evidence type="ECO:0000256" key="6">
    <source>
        <dbReference type="ARBA" id="ARBA00022605"/>
    </source>
</evidence>
<accession>D7FPJ8</accession>
<feature type="domain" description="Aminotransferase class I/classII large" evidence="12">
    <location>
        <begin position="65"/>
        <end position="388"/>
    </location>
</feature>
<keyword evidence="9" id="KW-0368">Histidine biosynthesis</keyword>
<keyword evidence="6" id="KW-0028">Amino-acid biosynthesis</keyword>
<dbReference type="Gene3D" id="3.90.1150.10">
    <property type="entry name" value="Aspartate Aminotransferase, domain 1"/>
    <property type="match status" value="1"/>
</dbReference>
<comment type="catalytic activity">
    <reaction evidence="11">
        <text>L-histidinol phosphate + 2-oxoglutarate = 3-(imidazol-4-yl)-2-oxopropyl phosphate + L-glutamate</text>
        <dbReference type="Rhea" id="RHEA:23744"/>
        <dbReference type="ChEBI" id="CHEBI:16810"/>
        <dbReference type="ChEBI" id="CHEBI:29985"/>
        <dbReference type="ChEBI" id="CHEBI:57766"/>
        <dbReference type="ChEBI" id="CHEBI:57980"/>
        <dbReference type="EC" id="2.6.1.9"/>
    </reaction>
</comment>
<dbReference type="OrthoDB" id="2015537at2759"/>
<dbReference type="Gene3D" id="3.40.640.10">
    <property type="entry name" value="Type I PLP-dependent aspartate aminotransferase-like (Major domain)"/>
    <property type="match status" value="1"/>
</dbReference>
<dbReference type="Pfam" id="PF00155">
    <property type="entry name" value="Aminotran_1_2"/>
    <property type="match status" value="1"/>
</dbReference>
<reference evidence="13 14" key="1">
    <citation type="journal article" date="2010" name="Nature">
        <title>The Ectocarpus genome and the independent evolution of multicellularity in brown algae.</title>
        <authorList>
            <person name="Cock J.M."/>
            <person name="Sterck L."/>
            <person name="Rouze P."/>
            <person name="Scornet D."/>
            <person name="Allen A.E."/>
            <person name="Amoutzias G."/>
            <person name="Anthouard V."/>
            <person name="Artiguenave F."/>
            <person name="Aury J.M."/>
            <person name="Badger J.H."/>
            <person name="Beszteri B."/>
            <person name="Billiau K."/>
            <person name="Bonnet E."/>
            <person name="Bothwell J.H."/>
            <person name="Bowler C."/>
            <person name="Boyen C."/>
            <person name="Brownlee C."/>
            <person name="Carrano C.J."/>
            <person name="Charrier B."/>
            <person name="Cho G.Y."/>
            <person name="Coelho S.M."/>
            <person name="Collen J."/>
            <person name="Corre E."/>
            <person name="Da Silva C."/>
            <person name="Delage L."/>
            <person name="Delaroque N."/>
            <person name="Dittami S.M."/>
            <person name="Doulbeau S."/>
            <person name="Elias M."/>
            <person name="Farnham G."/>
            <person name="Gachon C.M."/>
            <person name="Gschloessl B."/>
            <person name="Heesch S."/>
            <person name="Jabbari K."/>
            <person name="Jubin C."/>
            <person name="Kawai H."/>
            <person name="Kimura K."/>
            <person name="Kloareg B."/>
            <person name="Kupper F.C."/>
            <person name="Lang D."/>
            <person name="Le Bail A."/>
            <person name="Leblanc C."/>
            <person name="Lerouge P."/>
            <person name="Lohr M."/>
            <person name="Lopez P.J."/>
            <person name="Martens C."/>
            <person name="Maumus F."/>
            <person name="Michel G."/>
            <person name="Miranda-Saavedra D."/>
            <person name="Morales J."/>
            <person name="Moreau H."/>
            <person name="Motomura T."/>
            <person name="Nagasato C."/>
            <person name="Napoli C.A."/>
            <person name="Nelson D.R."/>
            <person name="Nyvall-Collen P."/>
            <person name="Peters A.F."/>
            <person name="Pommier C."/>
            <person name="Potin P."/>
            <person name="Poulain J."/>
            <person name="Quesneville H."/>
            <person name="Read B."/>
            <person name="Rensing S.A."/>
            <person name="Ritter A."/>
            <person name="Rousvoal S."/>
            <person name="Samanta M."/>
            <person name="Samson G."/>
            <person name="Schroeder D.C."/>
            <person name="Segurens B."/>
            <person name="Strittmatter M."/>
            <person name="Tonon T."/>
            <person name="Tregear J.W."/>
            <person name="Valentin K."/>
            <person name="von Dassow P."/>
            <person name="Yamagishi T."/>
            <person name="Van de Peer Y."/>
            <person name="Wincker P."/>
        </authorList>
    </citation>
    <scope>NUCLEOTIDE SEQUENCE [LARGE SCALE GENOMIC DNA]</scope>
    <source>
        <strain evidence="14">Ec32 / CCAP1310/4</strain>
    </source>
</reference>
<evidence type="ECO:0000256" key="2">
    <source>
        <dbReference type="ARBA" id="ARBA00005011"/>
    </source>
</evidence>
<dbReference type="InterPro" id="IPR015421">
    <property type="entry name" value="PyrdxlP-dep_Trfase_major"/>
</dbReference>
<sequence length="400" mass="44097">MMQDKHVLPAVATAVLVSAMVMTYVSAKSRRHGCKGEKRQLSDLVRSNIQDLTPYRCARDDYSEGVLLDANENSYGPSLVAGQGTVDLEGLDLNRYPDPQQLEVKALLAEMRGVRPEQIFVGVGSDEAIDLLIRIFCTPGEDSIIVTPPSYGMYKVCAKVNDVQTQQVPLTPDYDVVVSEVLRAATPSSKLLFLCSPGNPTGKSIPASVVRDIVGGGFDGIVVVDEAYVDFSGKDSACSLIDELDTVVVLQTLSKAFGLAAIRMGFAYANEHIIQYMNNVKAPYNVNRLTQEVAVRALKDRSLYEDRVTTILDERIRLQEALRRYSFVKEVKESDANFFLVQVDHAQEIYKRMANNGVVVRFRGNELHCKDCLRVTVGTAAENNRLLELLEKTVAAISAP</sequence>
<evidence type="ECO:0000259" key="12">
    <source>
        <dbReference type="Pfam" id="PF00155"/>
    </source>
</evidence>
<dbReference type="Proteomes" id="UP000002630">
    <property type="component" value="Unassembled WGS sequence"/>
</dbReference>
<dbReference type="InterPro" id="IPR015422">
    <property type="entry name" value="PyrdxlP-dep_Trfase_small"/>
</dbReference>
<evidence type="ECO:0000313" key="13">
    <source>
        <dbReference type="EMBL" id="CBJ30455.1"/>
    </source>
</evidence>
<evidence type="ECO:0000256" key="10">
    <source>
        <dbReference type="ARBA" id="ARBA00030262"/>
    </source>
</evidence>
<evidence type="ECO:0000256" key="1">
    <source>
        <dbReference type="ARBA" id="ARBA00001933"/>
    </source>
</evidence>
<organism evidence="13 14">
    <name type="scientific">Ectocarpus siliculosus</name>
    <name type="common">Brown alga</name>
    <name type="synonym">Conferva siliculosa</name>
    <dbReference type="NCBI Taxonomy" id="2880"/>
    <lineage>
        <taxon>Eukaryota</taxon>
        <taxon>Sar</taxon>
        <taxon>Stramenopiles</taxon>
        <taxon>Ochrophyta</taxon>
        <taxon>PX clade</taxon>
        <taxon>Phaeophyceae</taxon>
        <taxon>Ectocarpales</taxon>
        <taxon>Ectocarpaceae</taxon>
        <taxon>Ectocarpus</taxon>
    </lineage>
</organism>
<dbReference type="InterPro" id="IPR015424">
    <property type="entry name" value="PyrdxlP-dep_Trfase"/>
</dbReference>
<gene>
    <name evidence="13" type="primary">HIS8</name>
    <name evidence="13" type="ORF">Esi_0193_0026</name>
</gene>
<dbReference type="PANTHER" id="PTHR42885">
    <property type="entry name" value="HISTIDINOL-PHOSPHATE AMINOTRANSFERASE-RELATED"/>
    <property type="match status" value="1"/>
</dbReference>
<keyword evidence="14" id="KW-1185">Reference proteome</keyword>
<dbReference type="eggNOG" id="KOG0633">
    <property type="taxonomic scope" value="Eukaryota"/>
</dbReference>
<dbReference type="HAMAP" id="MF_01023">
    <property type="entry name" value="HisC_aminotrans_2"/>
    <property type="match status" value="1"/>
</dbReference>
<name>D7FPJ8_ECTSI</name>
<dbReference type="SUPFAM" id="SSF53383">
    <property type="entry name" value="PLP-dependent transferases"/>
    <property type="match status" value="1"/>
</dbReference>
<dbReference type="InterPro" id="IPR001917">
    <property type="entry name" value="Aminotrans_II_pyridoxalP_BS"/>
</dbReference>
<evidence type="ECO:0000313" key="14">
    <source>
        <dbReference type="Proteomes" id="UP000002630"/>
    </source>
</evidence>
<evidence type="ECO:0000256" key="3">
    <source>
        <dbReference type="ARBA" id="ARBA00008392"/>
    </source>
</evidence>
<dbReference type="PROSITE" id="PS00599">
    <property type="entry name" value="AA_TRANSFER_CLASS_2"/>
    <property type="match status" value="1"/>
</dbReference>
<proteinExistence type="inferred from homology"/>
<dbReference type="EMBL" id="FN649760">
    <property type="protein sequence ID" value="CBJ30455.1"/>
    <property type="molecule type" value="Genomic_DNA"/>
</dbReference>
<dbReference type="GO" id="GO:0030170">
    <property type="term" value="F:pyridoxal phosphate binding"/>
    <property type="evidence" value="ECO:0007669"/>
    <property type="project" value="InterPro"/>
</dbReference>
<dbReference type="GO" id="GO:0004400">
    <property type="term" value="F:histidinol-phosphate transaminase activity"/>
    <property type="evidence" value="ECO:0007669"/>
    <property type="project" value="UniProtKB-EC"/>
</dbReference>
<protein>
    <recommendedName>
        <fullName evidence="4">histidinol-phosphate transaminase</fullName>
        <ecNumber evidence="4">2.6.1.9</ecNumber>
    </recommendedName>
    <alternativeName>
        <fullName evidence="10">Imidazole acetol-phosphate transaminase</fullName>
    </alternativeName>
</protein>
<keyword evidence="5 13" id="KW-0032">Aminotransferase</keyword>
<evidence type="ECO:0000256" key="5">
    <source>
        <dbReference type="ARBA" id="ARBA00022576"/>
    </source>
</evidence>
<dbReference type="InterPro" id="IPR005861">
    <property type="entry name" value="HisP_aminotrans"/>
</dbReference>
<dbReference type="PANTHER" id="PTHR42885:SF2">
    <property type="entry name" value="HISTIDINOL-PHOSPHATE AMINOTRANSFERASE"/>
    <property type="match status" value="1"/>
</dbReference>
<dbReference type="EC" id="2.6.1.9" evidence="4"/>
<evidence type="ECO:0000256" key="11">
    <source>
        <dbReference type="ARBA" id="ARBA00047481"/>
    </source>
</evidence>
<dbReference type="InParanoid" id="D7FPJ8"/>
<keyword evidence="8" id="KW-0663">Pyridoxal phosphate</keyword>
<dbReference type="GO" id="GO:0000105">
    <property type="term" value="P:L-histidine biosynthetic process"/>
    <property type="evidence" value="ECO:0007669"/>
    <property type="project" value="UniProtKB-KW"/>
</dbReference>
<dbReference type="NCBIfam" id="TIGR01141">
    <property type="entry name" value="hisC"/>
    <property type="match status" value="1"/>
</dbReference>
<keyword evidence="7 13" id="KW-0808">Transferase</keyword>
<evidence type="ECO:0000256" key="8">
    <source>
        <dbReference type="ARBA" id="ARBA00022898"/>
    </source>
</evidence>